<keyword evidence="1" id="KW-0808">Transferase</keyword>
<dbReference type="EMBL" id="PP145350">
    <property type="protein sequence ID" value="WRV65897.1"/>
    <property type="molecule type" value="mRNA"/>
</dbReference>
<evidence type="ECO:0000313" key="2">
    <source>
        <dbReference type="EMBL" id="WRV65897.1"/>
    </source>
</evidence>
<dbReference type="PANTHER" id="PTHR48050:SF13">
    <property type="entry name" value="STEROL 3-BETA-GLUCOSYLTRANSFERASE UGT80A2"/>
    <property type="match status" value="1"/>
</dbReference>
<dbReference type="AlphaFoldDB" id="A0AAN0N794"/>
<accession>A0AAN0N794</accession>
<dbReference type="Pfam" id="PF00201">
    <property type="entry name" value="UDPGT"/>
    <property type="match status" value="1"/>
</dbReference>
<reference evidence="2" key="1">
    <citation type="submission" date="2024-01" db="EMBL/GenBank/DDBJ databases">
        <title>Genome insights into chemosensory and detoxification machineries of broad mite, Polyphagotarsonemus latus (Tarsonemidae: Acari).</title>
        <authorList>
            <person name="Muthugoundar M."/>
            <person name="P J A."/>
            <person name="Augustine N."/>
        </authorList>
    </citation>
    <scope>NUCLEOTIDE SEQUENCE</scope>
</reference>
<name>A0AAN0N794_9ACAR</name>
<proteinExistence type="evidence at transcript level"/>
<dbReference type="CDD" id="cd03784">
    <property type="entry name" value="GT1_Gtf-like"/>
    <property type="match status" value="1"/>
</dbReference>
<dbReference type="InterPro" id="IPR002213">
    <property type="entry name" value="UDP_glucos_trans"/>
</dbReference>
<dbReference type="GO" id="GO:0008194">
    <property type="term" value="F:UDP-glycosyltransferase activity"/>
    <property type="evidence" value="ECO:0007669"/>
    <property type="project" value="InterPro"/>
</dbReference>
<organism evidence="2">
    <name type="scientific">Polyphagotarsonemus latus</name>
    <dbReference type="NCBI Taxonomy" id="1204166"/>
    <lineage>
        <taxon>Eukaryota</taxon>
        <taxon>Metazoa</taxon>
        <taxon>Ecdysozoa</taxon>
        <taxon>Arthropoda</taxon>
        <taxon>Chelicerata</taxon>
        <taxon>Arachnida</taxon>
        <taxon>Acari</taxon>
        <taxon>Acariformes</taxon>
        <taxon>Trombidiformes</taxon>
        <taxon>Prostigmata</taxon>
        <taxon>Eleutherengona</taxon>
        <taxon>Heterostigmata</taxon>
        <taxon>Tarsonemoidea</taxon>
        <taxon>Tarsonemidae</taxon>
        <taxon>Polyphagotarsonemus</taxon>
    </lineage>
</organism>
<protein>
    <submittedName>
        <fullName evidence="2">UDP-glycosyltransferase</fullName>
    </submittedName>
</protein>
<evidence type="ECO:0000256" key="1">
    <source>
        <dbReference type="ARBA" id="ARBA00022679"/>
    </source>
</evidence>
<sequence>MSVKKKIAFYGILSSGHLNLCSAVASTLLNLYSSEIDVYFFVDQNWAEKLSKVDSRFKFETFEYKNEEQKNYVAKFIEMMEPTLALPNIEKLKAFLNLTIAKDNGEKTIDDEIFLLIKKLKPDYLLCDRLSHMASVVASKIPYSFIISCNPLLLDIEGFPYFGLDCGIDEKERIKSEREKLNEVFEKAKKNHFENYEKKNISFNKDIPVHSPRSDNLSIYSYPKELDYFDDGIREKYKLLQVDAPIVPSRIPPPFELPEEFSKLPGKIIYVSLGSLFSLYHTKLQKLIDVLATLPYKYIVSKGPAGEKINFPDNRFIGENFVNQLAVLQVVDMMIAHGGNNTFTECFYFGVPSIIFPVMCDQVNNAKRIEETGFGFQLNLMSYTQKELKEKIEKVLTDDALIQKTKKVGERIRKENSLEASVKKFYEIFKKSF</sequence>
<dbReference type="PANTHER" id="PTHR48050">
    <property type="entry name" value="STEROL 3-BETA-GLUCOSYLTRANSFERASE"/>
    <property type="match status" value="1"/>
</dbReference>
<dbReference type="Gene3D" id="3.40.50.2000">
    <property type="entry name" value="Glycogen Phosphorylase B"/>
    <property type="match status" value="2"/>
</dbReference>
<dbReference type="InterPro" id="IPR050426">
    <property type="entry name" value="Glycosyltransferase_28"/>
</dbReference>
<dbReference type="SUPFAM" id="SSF53756">
    <property type="entry name" value="UDP-Glycosyltransferase/glycogen phosphorylase"/>
    <property type="match status" value="1"/>
</dbReference>
<gene>
    <name evidence="2" type="primary">UGT</name>
</gene>